<evidence type="ECO:0000313" key="2">
    <source>
        <dbReference type="EMBL" id="WPU92814.1"/>
    </source>
</evidence>
<proteinExistence type="predicted"/>
<feature type="transmembrane region" description="Helical" evidence="1">
    <location>
        <begin position="21"/>
        <end position="42"/>
    </location>
</feature>
<protein>
    <recommendedName>
        <fullName evidence="4">DUF304 domain-containing protein</fullName>
    </recommendedName>
</protein>
<feature type="transmembrane region" description="Helical" evidence="1">
    <location>
        <begin position="48"/>
        <end position="69"/>
    </location>
</feature>
<evidence type="ECO:0000256" key="1">
    <source>
        <dbReference type="SAM" id="Phobius"/>
    </source>
</evidence>
<accession>A0ABZ0TJ41</accession>
<keyword evidence="1" id="KW-0472">Membrane</keyword>
<keyword evidence="1" id="KW-0812">Transmembrane</keyword>
<name>A0ABZ0TJ41_9SPHI</name>
<dbReference type="Proteomes" id="UP001324380">
    <property type="component" value="Chromosome"/>
</dbReference>
<keyword evidence="3" id="KW-1185">Reference proteome</keyword>
<evidence type="ECO:0008006" key="4">
    <source>
        <dbReference type="Google" id="ProtNLM"/>
    </source>
</evidence>
<evidence type="ECO:0000313" key="3">
    <source>
        <dbReference type="Proteomes" id="UP001324380"/>
    </source>
</evidence>
<gene>
    <name evidence="2" type="ORF">SNE25_26165</name>
</gene>
<dbReference type="EMBL" id="CP139558">
    <property type="protein sequence ID" value="WPU92814.1"/>
    <property type="molecule type" value="Genomic_DNA"/>
</dbReference>
<organism evidence="2 3">
    <name type="scientific">Mucilaginibacter sabulilitoris</name>
    <dbReference type="NCBI Taxonomy" id="1173583"/>
    <lineage>
        <taxon>Bacteria</taxon>
        <taxon>Pseudomonadati</taxon>
        <taxon>Bacteroidota</taxon>
        <taxon>Sphingobacteriia</taxon>
        <taxon>Sphingobacteriales</taxon>
        <taxon>Sphingobacteriaceae</taxon>
        <taxon>Mucilaginibacter</taxon>
    </lineage>
</organism>
<reference evidence="2 3" key="1">
    <citation type="submission" date="2023-11" db="EMBL/GenBank/DDBJ databases">
        <title>Analysis of the Genomes of Mucilaginibacter gossypii cycad 4 and M. sabulilitoris SNA2: microbes with the potential for plant growth promotion.</title>
        <authorList>
            <person name="Hirsch A.M."/>
            <person name="Humm E."/>
            <person name="Rubbi M."/>
            <person name="Del Vecchio G."/>
            <person name="Ha S.M."/>
            <person name="Pellegrini M."/>
            <person name="Gunsalus R.P."/>
        </authorList>
    </citation>
    <scope>NUCLEOTIDE SEQUENCE [LARGE SCALE GENOMIC DNA]</scope>
    <source>
        <strain evidence="2 3">SNA2</strain>
    </source>
</reference>
<dbReference type="RefSeq" id="WP_321561974.1">
    <property type="nucleotide sequence ID" value="NZ_CP139558.1"/>
</dbReference>
<sequence>MERYNLKIMGGRLSFQPMRNYRINIIISATAATAVFIIVPMLNLGHETTWGALSLGIVPALYAIYDFLFRVNVTYEFDQYAKTIYRKLPGLYTRKLMDFEDMHLLPVEADGLLHYAISHKKNKYGKSYTISHSFGSTIKGRKKQEEFETEVLAVVEAFLQRRSG</sequence>
<keyword evidence="1" id="KW-1133">Transmembrane helix</keyword>